<reference evidence="1" key="1">
    <citation type="submission" date="2020-01" db="EMBL/GenBank/DDBJ databases">
        <title>Insect and environment-associated Actinomycetes.</title>
        <authorList>
            <person name="Currrie C."/>
            <person name="Chevrette M."/>
            <person name="Carlson C."/>
            <person name="Stubbendieck R."/>
            <person name="Wendt-Pienkowski E."/>
        </authorList>
    </citation>
    <scope>NUCLEOTIDE SEQUENCE</scope>
    <source>
        <strain evidence="1">SID7499</strain>
    </source>
</reference>
<sequence>STPNGPVAQGDLDRQIADTSPRIFLHQLHLHGDADATLLYTTFTDEPLGAAEATALRQGVGELTGRRCR</sequence>
<dbReference type="AlphaFoldDB" id="A0A6G3WMD1"/>
<comment type="caution">
    <text evidence="1">The sequence shown here is derived from an EMBL/GenBank/DDBJ whole genome shotgun (WGS) entry which is preliminary data.</text>
</comment>
<evidence type="ECO:0000313" key="1">
    <source>
        <dbReference type="EMBL" id="NEE06669.1"/>
    </source>
</evidence>
<organism evidence="1">
    <name type="scientific">Streptomyces sp. SID7499</name>
    <dbReference type="NCBI Taxonomy" id="2706086"/>
    <lineage>
        <taxon>Bacteria</taxon>
        <taxon>Bacillati</taxon>
        <taxon>Actinomycetota</taxon>
        <taxon>Actinomycetes</taxon>
        <taxon>Kitasatosporales</taxon>
        <taxon>Streptomycetaceae</taxon>
        <taxon>Streptomyces</taxon>
    </lineage>
</organism>
<proteinExistence type="predicted"/>
<protein>
    <submittedName>
        <fullName evidence="1">Uncharacterized protein</fullName>
    </submittedName>
</protein>
<feature type="non-terminal residue" evidence="1">
    <location>
        <position position="69"/>
    </location>
</feature>
<gene>
    <name evidence="1" type="ORF">G3M58_09455</name>
</gene>
<accession>A0A6G3WMD1</accession>
<name>A0A6G3WMD1_9ACTN</name>
<feature type="non-terminal residue" evidence="1">
    <location>
        <position position="1"/>
    </location>
</feature>
<dbReference type="EMBL" id="JAAGMN010001096">
    <property type="protein sequence ID" value="NEE06669.1"/>
    <property type="molecule type" value="Genomic_DNA"/>
</dbReference>